<dbReference type="SUPFAM" id="SSF54928">
    <property type="entry name" value="RNA-binding domain, RBD"/>
    <property type="match status" value="1"/>
</dbReference>
<sequence>MSDSDHNSSSSRPPPPATSNPPSTCLGVFGMNTKTTEKDLRRIFEPYGEILDVKVAFNRQLNRSRGYGFVHYTTVEEATKGKEYTNGMELHGHSIRVDYSLTLKGHEPTPGVFKGRTSKQNQLPSRSDTGYYDGSPTLPWNREPYRPGYHDRGYGYDGDSERRYDRGFDRENEGRYHQEHDGGYGRDYSSGSRGHNRDRSQGYGEGSSSRSDRSYNRGYNRDDDYDAPKDRRRYKTSIW</sequence>
<dbReference type="Ensembl" id="ENSEBUT00000002089.1">
    <property type="protein sequence ID" value="ENSEBUP00000001755.1"/>
    <property type="gene ID" value="ENSEBUG00000001450.1"/>
</dbReference>
<organism evidence="5 6">
    <name type="scientific">Eptatretus burgeri</name>
    <name type="common">Inshore hagfish</name>
    <dbReference type="NCBI Taxonomy" id="7764"/>
    <lineage>
        <taxon>Eukaryota</taxon>
        <taxon>Metazoa</taxon>
        <taxon>Chordata</taxon>
        <taxon>Craniata</taxon>
        <taxon>Vertebrata</taxon>
        <taxon>Cyclostomata</taxon>
        <taxon>Myxini</taxon>
        <taxon>Myxiniformes</taxon>
        <taxon>Myxinidae</taxon>
        <taxon>Eptatretinae</taxon>
        <taxon>Eptatretus</taxon>
    </lineage>
</organism>
<keyword evidence="1 2" id="KW-0694">RNA-binding</keyword>
<dbReference type="InterPro" id="IPR050441">
    <property type="entry name" value="RBM"/>
</dbReference>
<feature type="domain" description="RRM" evidence="4">
    <location>
        <begin position="24"/>
        <end position="102"/>
    </location>
</feature>
<dbReference type="GeneTree" id="ENSGT00940000168616"/>
<evidence type="ECO:0000259" key="4">
    <source>
        <dbReference type="PROSITE" id="PS50102"/>
    </source>
</evidence>
<name>A0A8C4N524_EPTBU</name>
<dbReference type="SMART" id="SM00360">
    <property type="entry name" value="RRM"/>
    <property type="match status" value="1"/>
</dbReference>
<evidence type="ECO:0000256" key="1">
    <source>
        <dbReference type="ARBA" id="ARBA00022884"/>
    </source>
</evidence>
<dbReference type="PANTHER" id="PTHR48034">
    <property type="entry name" value="TRANSFORMER-2 SEX-DETERMINING PROTEIN-RELATED"/>
    <property type="match status" value="1"/>
</dbReference>
<feature type="region of interest" description="Disordered" evidence="3">
    <location>
        <begin position="1"/>
        <end position="26"/>
    </location>
</feature>
<protein>
    <recommendedName>
        <fullName evidence="4">RRM domain-containing protein</fullName>
    </recommendedName>
</protein>
<feature type="region of interest" description="Disordered" evidence="3">
    <location>
        <begin position="106"/>
        <end position="239"/>
    </location>
</feature>
<evidence type="ECO:0000313" key="5">
    <source>
        <dbReference type="Ensembl" id="ENSEBUP00000001755.1"/>
    </source>
</evidence>
<feature type="compositionally biased region" description="Polar residues" evidence="3">
    <location>
        <begin position="118"/>
        <end position="128"/>
    </location>
</feature>
<evidence type="ECO:0000313" key="6">
    <source>
        <dbReference type="Proteomes" id="UP000694388"/>
    </source>
</evidence>
<dbReference type="OMA" id="YTNGMEL"/>
<dbReference type="InterPro" id="IPR035979">
    <property type="entry name" value="RBD_domain_sf"/>
</dbReference>
<dbReference type="InterPro" id="IPR012677">
    <property type="entry name" value="Nucleotide-bd_a/b_plait_sf"/>
</dbReference>
<evidence type="ECO:0000256" key="2">
    <source>
        <dbReference type="PROSITE-ProRule" id="PRU00176"/>
    </source>
</evidence>
<dbReference type="AlphaFoldDB" id="A0A8C4N524"/>
<dbReference type="Proteomes" id="UP000694388">
    <property type="component" value="Unplaced"/>
</dbReference>
<proteinExistence type="predicted"/>
<dbReference type="GO" id="GO:0003723">
    <property type="term" value="F:RNA binding"/>
    <property type="evidence" value="ECO:0007669"/>
    <property type="project" value="UniProtKB-UniRule"/>
</dbReference>
<dbReference type="Pfam" id="PF00076">
    <property type="entry name" value="RRM_1"/>
    <property type="match status" value="1"/>
</dbReference>
<feature type="compositionally biased region" description="Basic and acidic residues" evidence="3">
    <location>
        <begin position="210"/>
        <end position="229"/>
    </location>
</feature>
<dbReference type="InterPro" id="IPR000504">
    <property type="entry name" value="RRM_dom"/>
</dbReference>
<reference evidence="5" key="2">
    <citation type="submission" date="2025-09" db="UniProtKB">
        <authorList>
            <consortium name="Ensembl"/>
        </authorList>
    </citation>
    <scope>IDENTIFICATION</scope>
</reference>
<accession>A0A8C4N524</accession>
<evidence type="ECO:0000256" key="3">
    <source>
        <dbReference type="SAM" id="MobiDB-lite"/>
    </source>
</evidence>
<reference evidence="5" key="1">
    <citation type="submission" date="2025-08" db="UniProtKB">
        <authorList>
            <consortium name="Ensembl"/>
        </authorList>
    </citation>
    <scope>IDENTIFICATION</scope>
</reference>
<keyword evidence="6" id="KW-1185">Reference proteome</keyword>
<feature type="compositionally biased region" description="Basic and acidic residues" evidence="3">
    <location>
        <begin position="143"/>
        <end position="184"/>
    </location>
</feature>
<feature type="compositionally biased region" description="Basic residues" evidence="3">
    <location>
        <begin position="230"/>
        <end position="239"/>
    </location>
</feature>
<dbReference type="PROSITE" id="PS50102">
    <property type="entry name" value="RRM"/>
    <property type="match status" value="1"/>
</dbReference>
<dbReference type="Gene3D" id="3.30.70.330">
    <property type="match status" value="1"/>
</dbReference>